<name>Q92W17_RHIME</name>
<dbReference type="InterPro" id="IPR010385">
    <property type="entry name" value="DUF982"/>
</dbReference>
<keyword evidence="1" id="KW-0614">Plasmid</keyword>
<gene>
    <name evidence="1" type="ORF">SM_b20551</name>
</gene>
<sequence length="148" mass="16679">MVMAHLGRVATKIDHRPLELAEKRQQINTGRWSAAPSLLNTVVFSEAEMNSKMFARPVYLKEKKDLIREITNLYDAIDFLEGWPERDRDIVHDATLKTCYMAHDGHKPIQVARDAIRAFGKKKGILVKAPAVLPWMIKPSSGSGRVSA</sequence>
<reference evidence="2" key="2">
    <citation type="journal article" date="2001" name="Science">
        <title>The composite genome of the legume symbiont Sinorhizobium meliloti.</title>
        <authorList>
            <person name="Galibert F."/>
            <person name="Finan T.M."/>
            <person name="Long S.R."/>
            <person name="Puehler A."/>
            <person name="Abola P."/>
            <person name="Ampe F."/>
            <person name="Barloy-Hubler F."/>
            <person name="Barnett M.J."/>
            <person name="Becker A."/>
            <person name="Boistard P."/>
            <person name="Bothe G."/>
            <person name="Boutry M."/>
            <person name="Bowser L."/>
            <person name="Buhrmester J."/>
            <person name="Cadieu E."/>
            <person name="Capela D."/>
            <person name="Chain P."/>
            <person name="Cowie A."/>
            <person name="Davis R.W."/>
            <person name="Dreano S."/>
            <person name="Federspiel N.A."/>
            <person name="Fisher R.F."/>
            <person name="Gloux S."/>
            <person name="Godrie T."/>
            <person name="Goffeau A."/>
            <person name="Golding B."/>
            <person name="Gouzy J."/>
            <person name="Gurjal M."/>
            <person name="Hernandez-Lucas I."/>
            <person name="Hong A."/>
            <person name="Huizar L."/>
            <person name="Hyman R.W."/>
            <person name="Jones T."/>
            <person name="Kahn D."/>
            <person name="Kahn M.L."/>
            <person name="Kalman S."/>
            <person name="Keating D.H."/>
            <person name="Kiss E."/>
            <person name="Komp C."/>
            <person name="Lelaure V."/>
            <person name="Masuy D."/>
            <person name="Palm C."/>
            <person name="Peck M.C."/>
            <person name="Pohl T.M."/>
            <person name="Portetelle D."/>
            <person name="Purnelle B."/>
            <person name="Ramsperger U."/>
            <person name="Surzycki R."/>
            <person name="Thebault P."/>
            <person name="Vandenbol M."/>
            <person name="Vorhoelter F.J."/>
            <person name="Weidner S."/>
            <person name="Wells D.H."/>
            <person name="Wong K."/>
            <person name="Yeh K.-C."/>
            <person name="Batut J."/>
        </authorList>
    </citation>
    <scope>NUCLEOTIDE SEQUENCE [LARGE SCALE GENOMIC DNA]</scope>
    <source>
        <strain evidence="2">1021</strain>
        <plasmid evidence="2">Plasmid pSymB</plasmid>
    </source>
</reference>
<dbReference type="OrthoDB" id="8388069at2"/>
<organism evidence="1 2">
    <name type="scientific">Rhizobium meliloti (strain 1021)</name>
    <name type="common">Ensifer meliloti</name>
    <name type="synonym">Sinorhizobium meliloti</name>
    <dbReference type="NCBI Taxonomy" id="266834"/>
    <lineage>
        <taxon>Bacteria</taxon>
        <taxon>Pseudomonadati</taxon>
        <taxon>Pseudomonadota</taxon>
        <taxon>Alphaproteobacteria</taxon>
        <taxon>Hyphomicrobiales</taxon>
        <taxon>Rhizobiaceae</taxon>
        <taxon>Sinorhizobium/Ensifer group</taxon>
        <taxon>Sinorhizobium</taxon>
    </lineage>
</organism>
<accession>Q92W17</accession>
<dbReference type="Pfam" id="PF06169">
    <property type="entry name" value="DUF982"/>
    <property type="match status" value="1"/>
</dbReference>
<geneLocation type="plasmid" evidence="1 2">
    <name>pSymB</name>
</geneLocation>
<dbReference type="EnsemblBacteria" id="CAC48930">
    <property type="protein sequence ID" value="CAC48930"/>
    <property type="gene ID" value="SM_b20551"/>
</dbReference>
<evidence type="ECO:0000313" key="2">
    <source>
        <dbReference type="Proteomes" id="UP000001976"/>
    </source>
</evidence>
<proteinExistence type="predicted"/>
<dbReference type="HOGENOM" id="CLU_134423_1_0_5"/>
<dbReference type="Proteomes" id="UP000001976">
    <property type="component" value="Plasmid pSymB"/>
</dbReference>
<evidence type="ECO:0008006" key="3">
    <source>
        <dbReference type="Google" id="ProtNLM"/>
    </source>
</evidence>
<dbReference type="EMBL" id="AL591985">
    <property type="protein sequence ID" value="CAC48930.1"/>
    <property type="molecule type" value="Genomic_DNA"/>
</dbReference>
<reference evidence="1 2" key="1">
    <citation type="journal article" date="2001" name="Proc. Natl. Acad. Sci. U.S.A.">
        <title>The complete sequence of the 1,683-kb pSymB megaplasmid from the N2-fixing endosymbiont Sinorhizobium meliloti.</title>
        <authorList>
            <person name="Finan T.M."/>
            <person name="Weidner S."/>
            <person name="Wong K."/>
            <person name="Buhrmester J."/>
            <person name="Chain P."/>
            <person name="Vorholter F.J."/>
            <person name="Hernandez-Lucas I."/>
            <person name="Becker A."/>
            <person name="Cowie A."/>
            <person name="Gouzy J."/>
            <person name="Golding B."/>
            <person name="Puhler A."/>
        </authorList>
    </citation>
    <scope>NUCLEOTIDE SEQUENCE [LARGE SCALE GENOMIC DNA]</scope>
    <source>
        <strain evidence="1 2">1021</strain>
        <plasmid evidence="2">Plasmid pSymB</plasmid>
    </source>
</reference>
<protein>
    <recommendedName>
        <fullName evidence="3">DUF982 domain-containing protein</fullName>
    </recommendedName>
</protein>
<evidence type="ECO:0000313" key="1">
    <source>
        <dbReference type="EMBL" id="CAC48930.1"/>
    </source>
</evidence>
<dbReference type="eggNOG" id="ENOG50344C1">
    <property type="taxonomic scope" value="Bacteria"/>
</dbReference>
<dbReference type="KEGG" id="sme:SM_b20551"/>
<dbReference type="PIR" id="B95908">
    <property type="entry name" value="B95908"/>
</dbReference>
<dbReference type="AlphaFoldDB" id="Q92W17"/>
<dbReference type="Gene3D" id="6.10.250.730">
    <property type="match status" value="1"/>
</dbReference>
<dbReference type="PATRIC" id="fig|266834.11.peg.5466"/>
<keyword evidence="2" id="KW-1185">Reference proteome</keyword>